<dbReference type="GO" id="GO:0016787">
    <property type="term" value="F:hydrolase activity"/>
    <property type="evidence" value="ECO:0007669"/>
    <property type="project" value="UniProtKB-KW"/>
</dbReference>
<evidence type="ECO:0000259" key="2">
    <source>
        <dbReference type="Pfam" id="PF04909"/>
    </source>
</evidence>
<keyword evidence="3" id="KW-0378">Hydrolase</keyword>
<dbReference type="InterPro" id="IPR006680">
    <property type="entry name" value="Amidohydro-rel"/>
</dbReference>
<name>A0A059FJ11_9PROT</name>
<gene>
    <name evidence="3" type="ORF">HHI_13650</name>
</gene>
<evidence type="ECO:0000256" key="1">
    <source>
        <dbReference type="ARBA" id="ARBA00038310"/>
    </source>
</evidence>
<accession>A0A059FJ11</accession>
<dbReference type="AlphaFoldDB" id="A0A059FJ11"/>
<dbReference type="PANTHER" id="PTHR43569:SF2">
    <property type="entry name" value="AMIDOHYDROLASE-RELATED DOMAIN-CONTAINING PROTEIN"/>
    <property type="match status" value="1"/>
</dbReference>
<comment type="similarity">
    <text evidence="1">Belongs to the metallo-dependent hydrolases superfamily.</text>
</comment>
<reference evidence="3 4" key="1">
    <citation type="submission" date="2013-04" db="EMBL/GenBank/DDBJ databases">
        <title>Hyphomonas hirschiana VP5 Genome Sequencing.</title>
        <authorList>
            <person name="Lai Q."/>
            <person name="Shao Z."/>
        </authorList>
    </citation>
    <scope>NUCLEOTIDE SEQUENCE [LARGE SCALE GENOMIC DNA]</scope>
    <source>
        <strain evidence="3 4">VP5</strain>
    </source>
</reference>
<dbReference type="Gene3D" id="3.20.20.140">
    <property type="entry name" value="Metal-dependent hydrolases"/>
    <property type="match status" value="1"/>
</dbReference>
<dbReference type="PATRIC" id="fig|1280951.3.peg.2748"/>
<proteinExistence type="inferred from homology"/>
<evidence type="ECO:0000313" key="3">
    <source>
        <dbReference type="EMBL" id="KCZ90587.1"/>
    </source>
</evidence>
<dbReference type="Proteomes" id="UP000025061">
    <property type="component" value="Unassembled WGS sequence"/>
</dbReference>
<dbReference type="InterPro" id="IPR032466">
    <property type="entry name" value="Metal_Hydrolase"/>
</dbReference>
<dbReference type="OrthoDB" id="9787654at2"/>
<dbReference type="RefSeq" id="WP_148205863.1">
    <property type="nucleotide sequence ID" value="NZ_ARYI01000012.1"/>
</dbReference>
<feature type="domain" description="Amidohydrolase-related" evidence="2">
    <location>
        <begin position="5"/>
        <end position="274"/>
    </location>
</feature>
<dbReference type="PANTHER" id="PTHR43569">
    <property type="entry name" value="AMIDOHYDROLASE"/>
    <property type="match status" value="1"/>
</dbReference>
<protein>
    <submittedName>
        <fullName evidence="3">Amidohydrolase family protein</fullName>
    </submittedName>
</protein>
<evidence type="ECO:0000313" key="4">
    <source>
        <dbReference type="Proteomes" id="UP000025061"/>
    </source>
</evidence>
<dbReference type="SUPFAM" id="SSF51556">
    <property type="entry name" value="Metallo-dependent hydrolases"/>
    <property type="match status" value="1"/>
</dbReference>
<dbReference type="InterPro" id="IPR052350">
    <property type="entry name" value="Metallo-dep_Lactonases"/>
</dbReference>
<sequence length="280" mass="30790">MMEKIDTHMHVWRLARGDYDWMTPDLGAIYRDFQIDDCWEETKAAGISQTILVQAAATAAETDYLLSLAAADARVAGVVGWVDFEAPGAVDEIARRAADPRMLGLRPMIADLPDPEWILAPAFTPILDAIARHGLVFDGHARADLIPVMTQLADRHPALKIVLNHGGKPQIASGNLAVWRDDLRALAERPNVACKLSGLLTEAGPHTDDTAIGEIVDHMRACFGPQRTLWGSDWPVLNLAGSYAAWADQSARLIARFFPDHQQDVWATNARRIYLNRSGA</sequence>
<organism evidence="3 4">
    <name type="scientific">Hyphomonas hirschiana VP5</name>
    <dbReference type="NCBI Taxonomy" id="1280951"/>
    <lineage>
        <taxon>Bacteria</taxon>
        <taxon>Pseudomonadati</taxon>
        <taxon>Pseudomonadota</taxon>
        <taxon>Alphaproteobacteria</taxon>
        <taxon>Hyphomonadales</taxon>
        <taxon>Hyphomonadaceae</taxon>
        <taxon>Hyphomonas</taxon>
    </lineage>
</organism>
<dbReference type="Pfam" id="PF04909">
    <property type="entry name" value="Amidohydro_2"/>
    <property type="match status" value="1"/>
</dbReference>
<comment type="caution">
    <text evidence="3">The sequence shown here is derived from an EMBL/GenBank/DDBJ whole genome shotgun (WGS) entry which is preliminary data.</text>
</comment>
<keyword evidence="4" id="KW-1185">Reference proteome</keyword>
<dbReference type="EMBL" id="ARYI01000012">
    <property type="protein sequence ID" value="KCZ90587.1"/>
    <property type="molecule type" value="Genomic_DNA"/>
</dbReference>